<gene>
    <name evidence="3" type="ORF">FGF04_31865</name>
</gene>
<dbReference type="Proteomes" id="UP000324965">
    <property type="component" value="Unassembled WGS sequence"/>
</dbReference>
<dbReference type="EMBL" id="VDFC01000058">
    <property type="protein sequence ID" value="KAA0927034.1"/>
    <property type="molecule type" value="Genomic_DNA"/>
</dbReference>
<name>A0A5B0AB60_9ACTN</name>
<dbReference type="PROSITE" id="PS51781">
    <property type="entry name" value="SH3B"/>
    <property type="match status" value="1"/>
</dbReference>
<evidence type="ECO:0000259" key="2">
    <source>
        <dbReference type="PROSITE" id="PS51781"/>
    </source>
</evidence>
<comment type="caution">
    <text evidence="3">The sequence shown here is derived from an EMBL/GenBank/DDBJ whole genome shotgun (WGS) entry which is preliminary data.</text>
</comment>
<reference evidence="3 4" key="1">
    <citation type="submission" date="2019-05" db="EMBL/GenBank/DDBJ databases">
        <authorList>
            <person name="Hariharan J."/>
            <person name="Choudoir M.J."/>
            <person name="Diebold P."/>
            <person name="Panke-Buisse K."/>
            <person name="Buckley D.H."/>
        </authorList>
    </citation>
    <scope>NUCLEOTIDE SEQUENCE [LARGE SCALE GENOMIC DNA]</scope>
    <source>
        <strain evidence="3 4">SUN51</strain>
    </source>
</reference>
<proteinExistence type="predicted"/>
<feature type="domain" description="SH3b" evidence="2">
    <location>
        <begin position="41"/>
        <end position="104"/>
    </location>
</feature>
<organism evidence="3 4">
    <name type="scientific">Streptomyces apricus</name>
    <dbReference type="NCBI Taxonomy" id="1828112"/>
    <lineage>
        <taxon>Bacteria</taxon>
        <taxon>Bacillati</taxon>
        <taxon>Actinomycetota</taxon>
        <taxon>Actinomycetes</taxon>
        <taxon>Kitasatosporales</taxon>
        <taxon>Streptomycetaceae</taxon>
        <taxon>Streptomyces</taxon>
    </lineage>
</organism>
<dbReference type="AlphaFoldDB" id="A0A5B0AB60"/>
<evidence type="ECO:0000313" key="4">
    <source>
        <dbReference type="Proteomes" id="UP000324965"/>
    </source>
</evidence>
<feature type="chain" id="PRO_5039335281" evidence="1">
    <location>
        <begin position="19"/>
        <end position="104"/>
    </location>
</feature>
<evidence type="ECO:0000256" key="1">
    <source>
        <dbReference type="SAM" id="SignalP"/>
    </source>
</evidence>
<dbReference type="OrthoDB" id="4261724at2"/>
<accession>A0A5B0AB60</accession>
<feature type="signal peptide" evidence="1">
    <location>
        <begin position="1"/>
        <end position="18"/>
    </location>
</feature>
<dbReference type="InterPro" id="IPR003646">
    <property type="entry name" value="SH3-like_bac-type"/>
</dbReference>
<dbReference type="Gene3D" id="2.30.30.40">
    <property type="entry name" value="SH3 Domains"/>
    <property type="match status" value="1"/>
</dbReference>
<protein>
    <submittedName>
        <fullName evidence="3">SH3 domain-containing protein</fullName>
    </submittedName>
</protein>
<evidence type="ECO:0000313" key="3">
    <source>
        <dbReference type="EMBL" id="KAA0927034.1"/>
    </source>
</evidence>
<keyword evidence="1" id="KW-0732">Signal</keyword>
<dbReference type="Pfam" id="PF08239">
    <property type="entry name" value="SH3_3"/>
    <property type="match status" value="1"/>
</dbReference>
<sequence length="104" mass="10935">MKKRMLAASLVISGMALIAGPLTQTGQAAESATSAHAVQRAIVCTVNDDGVNFRGGPGPEYAVLGKVNKGQQLNHLETKGDWVKGDLVNGRTGVWIHTTYLDGC</sequence>
<keyword evidence="4" id="KW-1185">Reference proteome</keyword>
<dbReference type="RefSeq" id="WP_149514849.1">
    <property type="nucleotide sequence ID" value="NZ_VDFC01000058.1"/>
</dbReference>